<dbReference type="InterPro" id="IPR000792">
    <property type="entry name" value="Tscrpt_reg_LuxR_C"/>
</dbReference>
<evidence type="ECO:0000256" key="5">
    <source>
        <dbReference type="SAM" id="Phobius"/>
    </source>
</evidence>
<evidence type="ECO:0000313" key="8">
    <source>
        <dbReference type="Proteomes" id="UP000269591"/>
    </source>
</evidence>
<feature type="transmembrane region" description="Helical" evidence="5">
    <location>
        <begin position="109"/>
        <end position="134"/>
    </location>
</feature>
<dbReference type="Gene3D" id="1.10.10.10">
    <property type="entry name" value="Winged helix-like DNA-binding domain superfamily/Winged helix DNA-binding domain"/>
    <property type="match status" value="1"/>
</dbReference>
<dbReference type="SUPFAM" id="SSF46894">
    <property type="entry name" value="C-terminal effector domain of the bipartite response regulators"/>
    <property type="match status" value="1"/>
</dbReference>
<dbReference type="PANTHER" id="PTHR44688:SF16">
    <property type="entry name" value="DNA-BINDING TRANSCRIPTIONAL ACTIVATOR DEVR_DOSR"/>
    <property type="match status" value="1"/>
</dbReference>
<dbReference type="PANTHER" id="PTHR44688">
    <property type="entry name" value="DNA-BINDING TRANSCRIPTIONAL ACTIVATOR DEVR_DOSR"/>
    <property type="match status" value="1"/>
</dbReference>
<sequence>MGYGCRRMSRWQTWPNIQAPPLPPRRRFEAGGVLTCLARISKGRPLIQCSCPSGFGVPAPKLGWRSDQREGEMPTGSISKSSNEERRKAKGKTANSAVDLQPEGGAGMFVRVCAAVTCVLLAASLMNVSVFPLFDPLFTYARDISVVANAATLIALGLVGTLRPLWLRVALSVRIVVMGTILGSVLLVWSLAWGNAWALTIAACVVAVARGWAMVAVGVAAASCLTSRQIAPCIALAFVAYYLLTVFSWVVPSGIGLVGFLALPMVALALVWREALPVLQEIERGEAPIDTAVTQPSSFLSLGSQLFVCLFLFRVAFGFSLRFGEMEGVPLSDFLVIVPVAIVAVFVLVRRDGAFSADLLTQISVLCVVGGFFIYAALGLEARMAATTLLSAGNTLFDIVAWVVLIAAAARNRRASVAIFAWGRGVSGLGTTLGAAIGVWMGQAFGVDTHLVAAAQGALILVFVGYALIGLHRFSFAETIQGVVPAVDAATATPELQFEDRCREVAQRYGLTARELEVFMMLARGRDRTYIQEQLTVSRNTVKAHVKHIYAKLGIHAHQDLIDLVEQNDGAQRINEEQPTASVGRP</sequence>
<feature type="transmembrane region" description="Helical" evidence="5">
    <location>
        <begin position="453"/>
        <end position="471"/>
    </location>
</feature>
<feature type="transmembrane region" description="Helical" evidence="5">
    <location>
        <begin position="384"/>
        <end position="409"/>
    </location>
</feature>
<gene>
    <name evidence="7" type="ORF">DMP06_03735</name>
</gene>
<dbReference type="PRINTS" id="PR00038">
    <property type="entry name" value="HTHLUXR"/>
</dbReference>
<comment type="caution">
    <text evidence="7">The sequence shown here is derived from an EMBL/GenBank/DDBJ whole genome shotgun (WGS) entry which is preliminary data.</text>
</comment>
<dbReference type="SMART" id="SM00421">
    <property type="entry name" value="HTH_LUXR"/>
    <property type="match status" value="1"/>
</dbReference>
<dbReference type="EMBL" id="QIBX01000004">
    <property type="protein sequence ID" value="RNL40795.1"/>
    <property type="molecule type" value="Genomic_DNA"/>
</dbReference>
<evidence type="ECO:0000256" key="1">
    <source>
        <dbReference type="ARBA" id="ARBA00023015"/>
    </source>
</evidence>
<feature type="transmembrane region" description="Helical" evidence="5">
    <location>
        <begin position="421"/>
        <end position="441"/>
    </location>
</feature>
<dbReference type="Pfam" id="PF00196">
    <property type="entry name" value="GerE"/>
    <property type="match status" value="1"/>
</dbReference>
<evidence type="ECO:0000313" key="7">
    <source>
        <dbReference type="EMBL" id="RNL40795.1"/>
    </source>
</evidence>
<keyword evidence="5" id="KW-0472">Membrane</keyword>
<dbReference type="GO" id="GO:0003677">
    <property type="term" value="F:DNA binding"/>
    <property type="evidence" value="ECO:0007669"/>
    <property type="project" value="UniProtKB-KW"/>
</dbReference>
<dbReference type="Proteomes" id="UP000269591">
    <property type="component" value="Unassembled WGS sequence"/>
</dbReference>
<organism evidence="7 8">
    <name type="scientific">Slackia equolifaciens</name>
    <dbReference type="NCBI Taxonomy" id="498718"/>
    <lineage>
        <taxon>Bacteria</taxon>
        <taxon>Bacillati</taxon>
        <taxon>Actinomycetota</taxon>
        <taxon>Coriobacteriia</taxon>
        <taxon>Eggerthellales</taxon>
        <taxon>Eggerthellaceae</taxon>
        <taxon>Slackia</taxon>
    </lineage>
</organism>
<evidence type="ECO:0000256" key="2">
    <source>
        <dbReference type="ARBA" id="ARBA00023125"/>
    </source>
</evidence>
<feature type="transmembrane region" description="Helical" evidence="5">
    <location>
        <begin position="359"/>
        <end position="378"/>
    </location>
</feature>
<feature type="region of interest" description="Disordered" evidence="4">
    <location>
        <begin position="62"/>
        <end position="96"/>
    </location>
</feature>
<evidence type="ECO:0000256" key="4">
    <source>
        <dbReference type="SAM" id="MobiDB-lite"/>
    </source>
</evidence>
<dbReference type="AlphaFoldDB" id="A0A3N0B119"/>
<feature type="transmembrane region" description="Helical" evidence="5">
    <location>
        <begin position="140"/>
        <end position="159"/>
    </location>
</feature>
<feature type="transmembrane region" description="Helical" evidence="5">
    <location>
        <begin position="257"/>
        <end position="276"/>
    </location>
</feature>
<feature type="transmembrane region" description="Helical" evidence="5">
    <location>
        <begin position="197"/>
        <end position="221"/>
    </location>
</feature>
<protein>
    <recommendedName>
        <fullName evidence="6">HTH luxR-type domain-containing protein</fullName>
    </recommendedName>
</protein>
<name>A0A3N0B119_9ACTN</name>
<feature type="domain" description="HTH luxR-type" evidence="6">
    <location>
        <begin position="504"/>
        <end position="569"/>
    </location>
</feature>
<evidence type="ECO:0000259" key="6">
    <source>
        <dbReference type="PROSITE" id="PS50043"/>
    </source>
</evidence>
<dbReference type="GO" id="GO:0006355">
    <property type="term" value="P:regulation of DNA-templated transcription"/>
    <property type="evidence" value="ECO:0007669"/>
    <property type="project" value="InterPro"/>
</dbReference>
<proteinExistence type="predicted"/>
<reference evidence="8" key="1">
    <citation type="submission" date="2018-05" db="EMBL/GenBank/DDBJ databases">
        <title>Genome Sequencing of selected type strains of the family Eggerthellaceae.</title>
        <authorList>
            <person name="Danylec N."/>
            <person name="Stoll D.A."/>
            <person name="Doetsch A."/>
            <person name="Huch M."/>
        </authorList>
    </citation>
    <scope>NUCLEOTIDE SEQUENCE [LARGE SCALE GENOMIC DNA]</scope>
    <source>
        <strain evidence="8">DSM 24851</strain>
    </source>
</reference>
<dbReference type="CDD" id="cd06170">
    <property type="entry name" value="LuxR_C_like"/>
    <property type="match status" value="1"/>
</dbReference>
<keyword evidence="2" id="KW-0238">DNA-binding</keyword>
<accession>A0A3N0B119</accession>
<keyword evidence="5" id="KW-0812">Transmembrane</keyword>
<keyword evidence="5" id="KW-1133">Transmembrane helix</keyword>
<feature type="transmembrane region" description="Helical" evidence="5">
    <location>
        <begin position="233"/>
        <end position="251"/>
    </location>
</feature>
<dbReference type="InterPro" id="IPR036388">
    <property type="entry name" value="WH-like_DNA-bd_sf"/>
</dbReference>
<feature type="transmembrane region" description="Helical" evidence="5">
    <location>
        <begin position="297"/>
        <end position="317"/>
    </location>
</feature>
<feature type="transmembrane region" description="Helical" evidence="5">
    <location>
        <begin position="329"/>
        <end position="347"/>
    </location>
</feature>
<dbReference type="PROSITE" id="PS50043">
    <property type="entry name" value="HTH_LUXR_2"/>
    <property type="match status" value="1"/>
</dbReference>
<feature type="transmembrane region" description="Helical" evidence="5">
    <location>
        <begin position="171"/>
        <end position="191"/>
    </location>
</feature>
<evidence type="ECO:0000256" key="3">
    <source>
        <dbReference type="ARBA" id="ARBA00023163"/>
    </source>
</evidence>
<keyword evidence="3" id="KW-0804">Transcription</keyword>
<keyword evidence="8" id="KW-1185">Reference proteome</keyword>
<keyword evidence="1" id="KW-0805">Transcription regulation</keyword>
<dbReference type="InterPro" id="IPR016032">
    <property type="entry name" value="Sig_transdc_resp-reg_C-effctor"/>
</dbReference>